<protein>
    <recommendedName>
        <fullName evidence="4">Haem-binding uptake Tiki superfamily ChaN domain-containing protein</fullName>
    </recommendedName>
</protein>
<dbReference type="SUPFAM" id="SSF159501">
    <property type="entry name" value="EreA/ChaN-like"/>
    <property type="match status" value="1"/>
</dbReference>
<keyword evidence="3" id="KW-1185">Reference proteome</keyword>
<evidence type="ECO:0000313" key="2">
    <source>
        <dbReference type="EMBL" id="QDV09370.1"/>
    </source>
</evidence>
<dbReference type="AlphaFoldDB" id="A0A518EZ50"/>
<organism evidence="2 3">
    <name type="scientific">Saltatorellus ferox</name>
    <dbReference type="NCBI Taxonomy" id="2528018"/>
    <lineage>
        <taxon>Bacteria</taxon>
        <taxon>Pseudomonadati</taxon>
        <taxon>Planctomycetota</taxon>
        <taxon>Planctomycetia</taxon>
        <taxon>Planctomycetia incertae sedis</taxon>
        <taxon>Saltatorellus</taxon>
    </lineage>
</organism>
<dbReference type="Proteomes" id="UP000320390">
    <property type="component" value="Chromosome"/>
</dbReference>
<reference evidence="2 3" key="1">
    <citation type="submission" date="2019-02" db="EMBL/GenBank/DDBJ databases">
        <title>Deep-cultivation of Planctomycetes and their phenomic and genomic characterization uncovers novel biology.</title>
        <authorList>
            <person name="Wiegand S."/>
            <person name="Jogler M."/>
            <person name="Boedeker C."/>
            <person name="Pinto D."/>
            <person name="Vollmers J."/>
            <person name="Rivas-Marin E."/>
            <person name="Kohn T."/>
            <person name="Peeters S.H."/>
            <person name="Heuer A."/>
            <person name="Rast P."/>
            <person name="Oberbeckmann S."/>
            <person name="Bunk B."/>
            <person name="Jeske O."/>
            <person name="Meyerdierks A."/>
            <person name="Storesund J.E."/>
            <person name="Kallscheuer N."/>
            <person name="Luecker S."/>
            <person name="Lage O.M."/>
            <person name="Pohl T."/>
            <person name="Merkel B.J."/>
            <person name="Hornburger P."/>
            <person name="Mueller R.-W."/>
            <person name="Bruemmer F."/>
            <person name="Labrenz M."/>
            <person name="Spormann A.M."/>
            <person name="Op den Camp H."/>
            <person name="Overmann J."/>
            <person name="Amann R."/>
            <person name="Jetten M.S.M."/>
            <person name="Mascher T."/>
            <person name="Medema M.H."/>
            <person name="Devos D.P."/>
            <person name="Kaster A.-K."/>
            <person name="Ovreas L."/>
            <person name="Rohde M."/>
            <person name="Galperin M.Y."/>
            <person name="Jogler C."/>
        </authorList>
    </citation>
    <scope>NUCLEOTIDE SEQUENCE [LARGE SCALE GENOMIC DNA]</scope>
    <source>
        <strain evidence="2 3">Poly30</strain>
    </source>
</reference>
<name>A0A518EZ50_9BACT</name>
<sequence precursor="true">MACFLARLVIVCSWLAPFASSAAQDAAAVQDQAAAWTWVLAASLEEEENAELSAFARRMFDFYQGRAAMKGRLVPESTLEAAPSGPTVFLGPADGFRHPEWLAPLLRIGGIGGATVTLGGRTFADPETGIYVRNADGTRLAYTGTTGVGFRQIFGVRTGRRAATVTLMGRVELEGDHRFGDLELKSTGFFPALPSPEALEKELGPVKDALSAVDLSPVHANEGGSGLADEFQRRLGALVEEPRVLFFGESHWNGAINRLFLDVLGWLLQERRISTLFLETSYSHSAHFDHYVTIASDEEAERFWKTSLRPLVISALTRELLDSVRVWNRESPESRVVVACLDAEFDFRRTLEDALAAYFRAIDSEFEVELPERITSAAVLKEIGRLRGILGEHESAASPLPWMSSAFVGNALTNLEEAALVQGGARQLGERQRSILRNITEFHGDRFVPSELERGLVVFKMGAAHADRTAVRQDGTWWEAPYLDQRFEPTRGQVATMMVGSIGYDFDDVRDVMPETHKAWARNYNDFVESYRSALRGGKVEPGQFFHIQGGELTGVEKVVLHRAYVSGERALLLNVVAEDGLVAAGLLPSRRPWKRFDEVVYVVGGKLEAPLLKVEGR</sequence>
<dbReference type="EMBL" id="CP036434">
    <property type="protein sequence ID" value="QDV09370.1"/>
    <property type="molecule type" value="Genomic_DNA"/>
</dbReference>
<evidence type="ECO:0000256" key="1">
    <source>
        <dbReference type="SAM" id="SignalP"/>
    </source>
</evidence>
<feature type="signal peptide" evidence="1">
    <location>
        <begin position="1"/>
        <end position="22"/>
    </location>
</feature>
<evidence type="ECO:0000313" key="3">
    <source>
        <dbReference type="Proteomes" id="UP000320390"/>
    </source>
</evidence>
<evidence type="ECO:0008006" key="4">
    <source>
        <dbReference type="Google" id="ProtNLM"/>
    </source>
</evidence>
<proteinExistence type="predicted"/>
<feature type="chain" id="PRO_5021953988" description="Haem-binding uptake Tiki superfamily ChaN domain-containing protein" evidence="1">
    <location>
        <begin position="23"/>
        <end position="618"/>
    </location>
</feature>
<accession>A0A518EZ50</accession>
<dbReference type="RefSeq" id="WP_145203609.1">
    <property type="nucleotide sequence ID" value="NZ_CP036434.1"/>
</dbReference>
<keyword evidence="1" id="KW-0732">Signal</keyword>
<gene>
    <name evidence="2" type="ORF">Poly30_49280</name>
</gene>